<sequence>MWPLHSFCPQSRTILFLLLLPASFVEGAIINTTIDDTETSFNWSESWTAVTPSEPCAGCASKPDASQVEGGSWHDGNIMTTKDDSAGGSFTFQGSAVYIYGIDQAGSEADIVFTLDSITSTHHYTGSDRFAYHALFFSATGLAADRTHTVNWALAKNSASDRDLQTTLFDYAVVTSGTAVTTTTESGSSNGGLGSSTTTAGNSCGLLYIRLGRNLTTQQNCHVLRIIFLDLNQKEFKSIFGLTTALCVSSPVQTGIHLGNYSTAAPAGSSDKDGADPSPSGAAAHSKSNVGAIIGVVLGTFLVVVLATVCFYVVRRRGQRRRTAVTPYEAPPRISRWRGRGIHSIHPFVAEPPPRNITTAAATSGPRSEKTLESPAPKRAGKATASLVRNATQRSRTFDVAQSPVSVSSSASASITARERMLEERLAELEARIGNAPPPYVTE</sequence>
<feature type="signal peptide" evidence="3">
    <location>
        <begin position="1"/>
        <end position="27"/>
    </location>
</feature>
<keyword evidence="2" id="KW-0812">Transmembrane</keyword>
<gene>
    <name evidence="4" type="ORF">DFH08DRAFT_1024721</name>
</gene>
<feature type="transmembrane region" description="Helical" evidence="2">
    <location>
        <begin position="290"/>
        <end position="314"/>
    </location>
</feature>
<dbReference type="Proteomes" id="UP001218218">
    <property type="component" value="Unassembled WGS sequence"/>
</dbReference>
<evidence type="ECO:0000256" key="1">
    <source>
        <dbReference type="SAM" id="MobiDB-lite"/>
    </source>
</evidence>
<dbReference type="EMBL" id="JARIHO010000004">
    <property type="protein sequence ID" value="KAJ7362498.1"/>
    <property type="molecule type" value="Genomic_DNA"/>
</dbReference>
<comment type="caution">
    <text evidence="4">The sequence shown here is derived from an EMBL/GenBank/DDBJ whole genome shotgun (WGS) entry which is preliminary data.</text>
</comment>
<feature type="region of interest" description="Disordered" evidence="1">
    <location>
        <begin position="346"/>
        <end position="382"/>
    </location>
</feature>
<keyword evidence="2" id="KW-0472">Membrane</keyword>
<evidence type="ECO:0000256" key="3">
    <source>
        <dbReference type="SAM" id="SignalP"/>
    </source>
</evidence>
<evidence type="ECO:0000313" key="4">
    <source>
        <dbReference type="EMBL" id="KAJ7362498.1"/>
    </source>
</evidence>
<keyword evidence="2" id="KW-1133">Transmembrane helix</keyword>
<evidence type="ECO:0000313" key="5">
    <source>
        <dbReference type="Proteomes" id="UP001218218"/>
    </source>
</evidence>
<accession>A0AAD7AMB8</accession>
<name>A0AAD7AMB8_9AGAR</name>
<feature type="compositionally biased region" description="Polar residues" evidence="1">
    <location>
        <begin position="356"/>
        <end position="366"/>
    </location>
</feature>
<feature type="chain" id="PRO_5042218681" evidence="3">
    <location>
        <begin position="28"/>
        <end position="443"/>
    </location>
</feature>
<protein>
    <submittedName>
        <fullName evidence="4">Uncharacterized protein</fullName>
    </submittedName>
</protein>
<keyword evidence="3" id="KW-0732">Signal</keyword>
<reference evidence="4" key="1">
    <citation type="submission" date="2023-03" db="EMBL/GenBank/DDBJ databases">
        <title>Massive genome expansion in bonnet fungi (Mycena s.s.) driven by repeated elements and novel gene families across ecological guilds.</title>
        <authorList>
            <consortium name="Lawrence Berkeley National Laboratory"/>
            <person name="Harder C.B."/>
            <person name="Miyauchi S."/>
            <person name="Viragh M."/>
            <person name="Kuo A."/>
            <person name="Thoen E."/>
            <person name="Andreopoulos B."/>
            <person name="Lu D."/>
            <person name="Skrede I."/>
            <person name="Drula E."/>
            <person name="Henrissat B."/>
            <person name="Morin E."/>
            <person name="Kohler A."/>
            <person name="Barry K."/>
            <person name="LaButti K."/>
            <person name="Morin E."/>
            <person name="Salamov A."/>
            <person name="Lipzen A."/>
            <person name="Mereny Z."/>
            <person name="Hegedus B."/>
            <person name="Baldrian P."/>
            <person name="Stursova M."/>
            <person name="Weitz H."/>
            <person name="Taylor A."/>
            <person name="Grigoriev I.V."/>
            <person name="Nagy L.G."/>
            <person name="Martin F."/>
            <person name="Kauserud H."/>
        </authorList>
    </citation>
    <scope>NUCLEOTIDE SEQUENCE</scope>
    <source>
        <strain evidence="4">CBHHK002</strain>
    </source>
</reference>
<dbReference type="AlphaFoldDB" id="A0AAD7AMB8"/>
<keyword evidence="5" id="KW-1185">Reference proteome</keyword>
<evidence type="ECO:0000256" key="2">
    <source>
        <dbReference type="SAM" id="Phobius"/>
    </source>
</evidence>
<organism evidence="4 5">
    <name type="scientific">Mycena albidolilacea</name>
    <dbReference type="NCBI Taxonomy" id="1033008"/>
    <lineage>
        <taxon>Eukaryota</taxon>
        <taxon>Fungi</taxon>
        <taxon>Dikarya</taxon>
        <taxon>Basidiomycota</taxon>
        <taxon>Agaricomycotina</taxon>
        <taxon>Agaricomycetes</taxon>
        <taxon>Agaricomycetidae</taxon>
        <taxon>Agaricales</taxon>
        <taxon>Marasmiineae</taxon>
        <taxon>Mycenaceae</taxon>
        <taxon>Mycena</taxon>
    </lineage>
</organism>
<proteinExistence type="predicted"/>